<dbReference type="Proteomes" id="UP001199525">
    <property type="component" value="Unassembled WGS sequence"/>
</dbReference>
<organism evidence="2 3">
    <name type="scientific">Nostoc favosum CHAB5714</name>
    <dbReference type="NCBI Taxonomy" id="2780399"/>
    <lineage>
        <taxon>Bacteria</taxon>
        <taxon>Bacillati</taxon>
        <taxon>Cyanobacteriota</taxon>
        <taxon>Cyanophyceae</taxon>
        <taxon>Nostocales</taxon>
        <taxon>Nostocaceae</taxon>
        <taxon>Nostoc</taxon>
        <taxon>Nostoc favosum</taxon>
    </lineage>
</organism>
<feature type="transmembrane region" description="Helical" evidence="1">
    <location>
        <begin position="217"/>
        <end position="237"/>
    </location>
</feature>
<feature type="transmembrane region" description="Helical" evidence="1">
    <location>
        <begin position="169"/>
        <end position="197"/>
    </location>
</feature>
<keyword evidence="1" id="KW-0812">Transmembrane</keyword>
<comment type="caution">
    <text evidence="2">The sequence shown here is derived from an EMBL/GenBank/DDBJ whole genome shotgun (WGS) entry which is preliminary data.</text>
</comment>
<keyword evidence="3" id="KW-1185">Reference proteome</keyword>
<name>A0ABS8I6B2_9NOSO</name>
<evidence type="ECO:0000256" key="1">
    <source>
        <dbReference type="SAM" id="Phobius"/>
    </source>
</evidence>
<protein>
    <submittedName>
        <fullName evidence="2">Uncharacterized protein</fullName>
    </submittedName>
</protein>
<feature type="transmembrane region" description="Helical" evidence="1">
    <location>
        <begin position="21"/>
        <end position="37"/>
    </location>
</feature>
<reference evidence="2 3" key="1">
    <citation type="journal article" date="2021" name="Microorganisms">
        <title>Genome Evolution of Filamentous Cyanobacterium Nostoc Species: From Facultative Symbiosis to Free Living.</title>
        <authorList>
            <person name="Huo D."/>
            <person name="Li H."/>
            <person name="Cai F."/>
            <person name="Guo X."/>
            <person name="Qiao Z."/>
            <person name="Wang W."/>
            <person name="Yu G."/>
            <person name="Li R."/>
        </authorList>
    </citation>
    <scope>NUCLEOTIDE SEQUENCE [LARGE SCALE GENOMIC DNA]</scope>
    <source>
        <strain evidence="2 3">CHAB 5714</strain>
    </source>
</reference>
<keyword evidence="1" id="KW-0472">Membrane</keyword>
<keyword evidence="1" id="KW-1133">Transmembrane helix</keyword>
<dbReference type="EMBL" id="JAIVFQ010000012">
    <property type="protein sequence ID" value="MCC5599738.1"/>
    <property type="molecule type" value="Genomic_DNA"/>
</dbReference>
<evidence type="ECO:0000313" key="2">
    <source>
        <dbReference type="EMBL" id="MCC5599738.1"/>
    </source>
</evidence>
<sequence length="262" mass="29569">MVLDFIEKNFDDYNRKARLTPALLAGLPIALVALAVFPDQVWSWGGVISLLTWFGVLRLLAQFARDMGKAKEDELYNAWGGKPTTCLLRHRNVQNKVELARLHSKLHNLTGQTLPSQSEELAEPELADQVYDTCVRFLIAKTRDHSKFSLLYEENCNYGFRRNLLGIKIIGIITSSLGALLLGVQCAFSMGLFSIFVEFQTDKQILIQKSFHLSNSPSTTLTYLAIDIILLIAWLLWINSNWVKSAADVYAARLFESCENLP</sequence>
<evidence type="ECO:0000313" key="3">
    <source>
        <dbReference type="Proteomes" id="UP001199525"/>
    </source>
</evidence>
<proteinExistence type="predicted"/>
<gene>
    <name evidence="2" type="ORF">LC586_10985</name>
</gene>
<feature type="transmembrane region" description="Helical" evidence="1">
    <location>
        <begin position="43"/>
        <end position="61"/>
    </location>
</feature>
<dbReference type="RefSeq" id="WP_229484566.1">
    <property type="nucleotide sequence ID" value="NZ_JAIVFQ010000012.1"/>
</dbReference>
<accession>A0ABS8I6B2</accession>